<dbReference type="Gene3D" id="3.90.1300.10">
    <property type="entry name" value="Amidase signature (AS) domain"/>
    <property type="match status" value="1"/>
</dbReference>
<dbReference type="AlphaFoldDB" id="A0AAW5LMK6"/>
<evidence type="ECO:0000313" key="2">
    <source>
        <dbReference type="EMBL" id="MCQ9303935.1"/>
    </source>
</evidence>
<comment type="caution">
    <text evidence="2">The sequence shown here is derived from an EMBL/GenBank/DDBJ whole genome shotgun (WGS) entry which is preliminary data.</text>
</comment>
<accession>A0AAW5LMK6</accession>
<dbReference type="InterPro" id="IPR036928">
    <property type="entry name" value="AS_sf"/>
</dbReference>
<evidence type="ECO:0000313" key="3">
    <source>
        <dbReference type="Proteomes" id="UP001204068"/>
    </source>
</evidence>
<dbReference type="InterPro" id="IPR000120">
    <property type="entry name" value="Amidase"/>
</dbReference>
<reference evidence="2" key="1">
    <citation type="submission" date="2022-07" db="EMBL/GenBank/DDBJ databases">
        <title>Bacterial species isolated from the porcine tonsil microbiota.</title>
        <authorList>
            <person name="Oliveira I.M.F."/>
        </authorList>
    </citation>
    <scope>NUCLEOTIDE SEQUENCE</scope>
    <source>
        <strain evidence="2">8QC2O2</strain>
    </source>
</reference>
<sequence>MSIKAEKLLREAKHIIEKINKSHSNALINFDEHLVMNRLENLEIPKETNIAGEFIVIKDVFDMKGLLTSNGTLYGENQLFPEKSAFIIEQLEELGAVILAKSNMYEYSLGVTSENETYGNVINPLNQYITAGGSSSGSAVSVAEGIVSYAIGTDTSGSTRIPASCNGVVGFKLGYNPLYLEGMTTISKELDHIGVFTQTVQDCQRLFNSLNHLKEKPNSENKPTIGVPNAFFNEGNDETINNMMSFAYHVLQAIGYEIVEIDTSFLMSFDPLKVSRTIGTKDISRTAYDREKKGLYPSERIVSINKQGASISNDDYNDALDKKRYITQKFNKLFSDVDVILTPVMPIVTPFVNQAYINRRHKEEDISDVMVQYTNIFNLTGHPAMSIPSGYYARKISQGIQLIVNNNNEYILFDVANSYEHYIEE</sequence>
<dbReference type="EMBL" id="JANILD010000004">
    <property type="protein sequence ID" value="MCQ9303935.1"/>
    <property type="molecule type" value="Genomic_DNA"/>
</dbReference>
<proteinExistence type="predicted"/>
<protein>
    <submittedName>
        <fullName evidence="2">Amidase</fullName>
    </submittedName>
</protein>
<dbReference type="InterPro" id="IPR023631">
    <property type="entry name" value="Amidase_dom"/>
</dbReference>
<dbReference type="GO" id="GO:0003824">
    <property type="term" value="F:catalytic activity"/>
    <property type="evidence" value="ECO:0007669"/>
    <property type="project" value="InterPro"/>
</dbReference>
<name>A0AAW5LMK6_MAMSC</name>
<feature type="domain" description="Amidase" evidence="1">
    <location>
        <begin position="47"/>
        <end position="410"/>
    </location>
</feature>
<organism evidence="2 3">
    <name type="scientific">Mammaliicoccus sciuri</name>
    <name type="common">Staphylococcus sciuri</name>
    <dbReference type="NCBI Taxonomy" id="1296"/>
    <lineage>
        <taxon>Bacteria</taxon>
        <taxon>Bacillati</taxon>
        <taxon>Bacillota</taxon>
        <taxon>Bacilli</taxon>
        <taxon>Bacillales</taxon>
        <taxon>Staphylococcaceae</taxon>
        <taxon>Mammaliicoccus</taxon>
    </lineage>
</organism>
<gene>
    <name evidence="2" type="ORF">NQ032_10025</name>
</gene>
<dbReference type="SUPFAM" id="SSF75304">
    <property type="entry name" value="Amidase signature (AS) enzymes"/>
    <property type="match status" value="1"/>
</dbReference>
<dbReference type="PANTHER" id="PTHR11895:SF67">
    <property type="entry name" value="AMIDASE DOMAIN-CONTAINING PROTEIN"/>
    <property type="match status" value="1"/>
</dbReference>
<dbReference type="Pfam" id="PF01425">
    <property type="entry name" value="Amidase"/>
    <property type="match status" value="1"/>
</dbReference>
<evidence type="ECO:0000259" key="1">
    <source>
        <dbReference type="Pfam" id="PF01425"/>
    </source>
</evidence>
<dbReference type="PANTHER" id="PTHR11895">
    <property type="entry name" value="TRANSAMIDASE"/>
    <property type="match status" value="1"/>
</dbReference>
<dbReference type="RefSeq" id="WP_070369357.1">
    <property type="nucleotide sequence ID" value="NZ_CP064868.1"/>
</dbReference>
<dbReference type="Proteomes" id="UP001204068">
    <property type="component" value="Unassembled WGS sequence"/>
</dbReference>